<dbReference type="PANTHER" id="PTHR43437:SF3">
    <property type="entry name" value="HYDROXYACYL-THIOESTER DEHYDRATASE TYPE 2, MITOCHONDRIAL"/>
    <property type="match status" value="1"/>
</dbReference>
<proteinExistence type="predicted"/>
<dbReference type="PRINTS" id="PR01483">
    <property type="entry name" value="FASYNTHASE"/>
</dbReference>
<evidence type="ECO:0000259" key="2">
    <source>
        <dbReference type="Pfam" id="PF01575"/>
    </source>
</evidence>
<dbReference type="InterPro" id="IPR029069">
    <property type="entry name" value="HotDog_dom_sf"/>
</dbReference>
<dbReference type="GO" id="GO:0004312">
    <property type="term" value="F:fatty acid synthase activity"/>
    <property type="evidence" value="ECO:0007669"/>
    <property type="project" value="InterPro"/>
</dbReference>
<dbReference type="OrthoDB" id="9774179at2"/>
<dbReference type="AlphaFoldDB" id="A0A2U2H9X3"/>
<dbReference type="SUPFAM" id="SSF54637">
    <property type="entry name" value="Thioesterase/thiol ester dehydrase-isomerase"/>
    <property type="match status" value="1"/>
</dbReference>
<dbReference type="InterPro" id="IPR003965">
    <property type="entry name" value="Fatty_acid_synthase"/>
</dbReference>
<sequence>MAIILNRPYGELNIGDSAHLERTLGQRDITLFAVMSGDLNPAHVDEEYARCGRFHGVIAHGMWTGALISTVLGTMLPGPGTIYLAQSLRFLRPVGLGDTVTVTVKILQMHPVSRRVVLDCSVVNQNADMVVAGTAEVIAPAEKIARPRVALPRVVLEG</sequence>
<dbReference type="Proteomes" id="UP000241421">
    <property type="component" value="Unassembled WGS sequence"/>
</dbReference>
<dbReference type="InterPro" id="IPR002539">
    <property type="entry name" value="MaoC-like_dom"/>
</dbReference>
<dbReference type="FunFam" id="3.10.129.10:FF:000042">
    <property type="entry name" value="MaoC domain protein dehydratase"/>
    <property type="match status" value="1"/>
</dbReference>
<dbReference type="RefSeq" id="WP_106760419.1">
    <property type="nucleotide sequence ID" value="NZ_PXWF02000339.1"/>
</dbReference>
<dbReference type="GO" id="GO:0019171">
    <property type="term" value="F:(3R)-hydroxyacyl-[acyl-carrier-protein] dehydratase activity"/>
    <property type="evidence" value="ECO:0007669"/>
    <property type="project" value="TreeGrafter"/>
</dbReference>
<name>A0A2U2H9X3_9BURK</name>
<dbReference type="Gene3D" id="3.10.129.10">
    <property type="entry name" value="Hotdog Thioesterase"/>
    <property type="match status" value="1"/>
</dbReference>
<reference evidence="3 4" key="1">
    <citation type="submission" date="2018-04" db="EMBL/GenBank/DDBJ databases">
        <title>Massilia violaceinigra sp. nov., a novel purple-pigmented bacterium isolated from Tianshan glacier, Xinjiang, China.</title>
        <authorList>
            <person name="Wang H."/>
        </authorList>
    </citation>
    <scope>NUCLEOTIDE SEQUENCE [LARGE SCALE GENOMIC DNA]</scope>
    <source>
        <strain evidence="3 4">B448-2</strain>
    </source>
</reference>
<dbReference type="InterPro" id="IPR050965">
    <property type="entry name" value="UPF0336/Enoyl-CoA_hydratase"/>
</dbReference>
<dbReference type="EMBL" id="PXWF02000339">
    <property type="protein sequence ID" value="PWF39441.1"/>
    <property type="molecule type" value="Genomic_DNA"/>
</dbReference>
<accession>A0A2U2H9X3</accession>
<feature type="domain" description="MaoC-like" evidence="2">
    <location>
        <begin position="20"/>
        <end position="115"/>
    </location>
</feature>
<comment type="caution">
    <text evidence="3">The sequence shown here is derived from an EMBL/GenBank/DDBJ whole genome shotgun (WGS) entry which is preliminary data.</text>
</comment>
<gene>
    <name evidence="3" type="ORF">C7C56_026960</name>
</gene>
<keyword evidence="4" id="KW-1185">Reference proteome</keyword>
<protein>
    <recommendedName>
        <fullName evidence="2">MaoC-like domain-containing protein</fullName>
    </recommendedName>
</protein>
<evidence type="ECO:0000313" key="3">
    <source>
        <dbReference type="EMBL" id="PWF39441.1"/>
    </source>
</evidence>
<dbReference type="CDD" id="cd03449">
    <property type="entry name" value="R_hydratase"/>
    <property type="match status" value="1"/>
</dbReference>
<evidence type="ECO:0000313" key="4">
    <source>
        <dbReference type="Proteomes" id="UP000241421"/>
    </source>
</evidence>
<evidence type="ECO:0000256" key="1">
    <source>
        <dbReference type="ARBA" id="ARBA00023239"/>
    </source>
</evidence>
<dbReference type="GO" id="GO:0005835">
    <property type="term" value="C:fatty acid synthase complex"/>
    <property type="evidence" value="ECO:0007669"/>
    <property type="project" value="InterPro"/>
</dbReference>
<keyword evidence="1" id="KW-0456">Lyase</keyword>
<dbReference type="GO" id="GO:0006633">
    <property type="term" value="P:fatty acid biosynthetic process"/>
    <property type="evidence" value="ECO:0007669"/>
    <property type="project" value="InterPro"/>
</dbReference>
<dbReference type="PANTHER" id="PTHR43437">
    <property type="entry name" value="HYDROXYACYL-THIOESTER DEHYDRATASE TYPE 2, MITOCHONDRIAL-RELATED"/>
    <property type="match status" value="1"/>
</dbReference>
<dbReference type="Pfam" id="PF01575">
    <property type="entry name" value="MaoC_dehydratas"/>
    <property type="match status" value="1"/>
</dbReference>
<organism evidence="3 4">
    <name type="scientific">Massilia glaciei</name>
    <dbReference type="NCBI Taxonomy" id="1524097"/>
    <lineage>
        <taxon>Bacteria</taxon>
        <taxon>Pseudomonadati</taxon>
        <taxon>Pseudomonadota</taxon>
        <taxon>Betaproteobacteria</taxon>
        <taxon>Burkholderiales</taxon>
        <taxon>Oxalobacteraceae</taxon>
        <taxon>Telluria group</taxon>
        <taxon>Massilia</taxon>
    </lineage>
</organism>